<proteinExistence type="predicted"/>
<sequence>MEIYQEKFARYVPRHNLWDSNGEVKTEALCCAPVRVFQDEQEYYRSSRRPPTFDSVGFCRKGRLLAILGPRECVIIERGEYIESRALPDNELKGEKCDEMALTYNCAGIPSTQGHWYVTWFGFLVME</sequence>
<keyword evidence="2" id="KW-1185">Reference proteome</keyword>
<comment type="caution">
    <text evidence="1">The sequence shown here is derived from an EMBL/GenBank/DDBJ whole genome shotgun (WGS) entry which is preliminary data.</text>
</comment>
<protein>
    <submittedName>
        <fullName evidence="1">Uncharacterized protein</fullName>
    </submittedName>
</protein>
<evidence type="ECO:0000313" key="2">
    <source>
        <dbReference type="Proteomes" id="UP000708208"/>
    </source>
</evidence>
<gene>
    <name evidence="1" type="ORF">AFUS01_LOCUS10495</name>
</gene>
<reference evidence="1" key="1">
    <citation type="submission" date="2021-06" db="EMBL/GenBank/DDBJ databases">
        <authorList>
            <person name="Hodson N. C."/>
            <person name="Mongue J. A."/>
            <person name="Jaron S. K."/>
        </authorList>
    </citation>
    <scope>NUCLEOTIDE SEQUENCE</scope>
</reference>
<dbReference type="Proteomes" id="UP000708208">
    <property type="component" value="Unassembled WGS sequence"/>
</dbReference>
<name>A0A8J2JJ78_9HEXA</name>
<accession>A0A8J2JJ78</accession>
<dbReference type="EMBL" id="CAJVCH010078050">
    <property type="protein sequence ID" value="CAG7721270.1"/>
    <property type="molecule type" value="Genomic_DNA"/>
</dbReference>
<organism evidence="1 2">
    <name type="scientific">Allacma fusca</name>
    <dbReference type="NCBI Taxonomy" id="39272"/>
    <lineage>
        <taxon>Eukaryota</taxon>
        <taxon>Metazoa</taxon>
        <taxon>Ecdysozoa</taxon>
        <taxon>Arthropoda</taxon>
        <taxon>Hexapoda</taxon>
        <taxon>Collembola</taxon>
        <taxon>Symphypleona</taxon>
        <taxon>Sminthuridae</taxon>
        <taxon>Allacma</taxon>
    </lineage>
</organism>
<evidence type="ECO:0000313" key="1">
    <source>
        <dbReference type="EMBL" id="CAG7721270.1"/>
    </source>
</evidence>
<dbReference type="AlphaFoldDB" id="A0A8J2JJ78"/>